<organism evidence="5 6">
    <name type="scientific">Orchesella cincta</name>
    <name type="common">Springtail</name>
    <name type="synonym">Podura cincta</name>
    <dbReference type="NCBI Taxonomy" id="48709"/>
    <lineage>
        <taxon>Eukaryota</taxon>
        <taxon>Metazoa</taxon>
        <taxon>Ecdysozoa</taxon>
        <taxon>Arthropoda</taxon>
        <taxon>Hexapoda</taxon>
        <taxon>Collembola</taxon>
        <taxon>Entomobryomorpha</taxon>
        <taxon>Entomobryoidea</taxon>
        <taxon>Orchesellidae</taxon>
        <taxon>Orchesellinae</taxon>
        <taxon>Orchesella</taxon>
    </lineage>
</organism>
<gene>
    <name evidence="5" type="ORF">Ocin01_14083</name>
</gene>
<dbReference type="OMA" id="VIMNHPH"/>
<feature type="compositionally biased region" description="Acidic residues" evidence="4">
    <location>
        <begin position="259"/>
        <end position="279"/>
    </location>
</feature>
<evidence type="ECO:0000313" key="5">
    <source>
        <dbReference type="EMBL" id="ODM92598.1"/>
    </source>
</evidence>
<evidence type="ECO:0000313" key="6">
    <source>
        <dbReference type="Proteomes" id="UP000094527"/>
    </source>
</evidence>
<dbReference type="PANTHER" id="PTHR11875">
    <property type="entry name" value="TESTIS-SPECIFIC Y-ENCODED PROTEIN"/>
    <property type="match status" value="1"/>
</dbReference>
<dbReference type="OrthoDB" id="19419at2759"/>
<feature type="coiled-coil region" evidence="3">
    <location>
        <begin position="65"/>
        <end position="92"/>
    </location>
</feature>
<evidence type="ECO:0000256" key="4">
    <source>
        <dbReference type="SAM" id="MobiDB-lite"/>
    </source>
</evidence>
<keyword evidence="6" id="KW-1185">Reference proteome</keyword>
<feature type="region of interest" description="Disordered" evidence="4">
    <location>
        <begin position="21"/>
        <end position="53"/>
    </location>
</feature>
<feature type="region of interest" description="Disordered" evidence="4">
    <location>
        <begin position="255"/>
        <end position="295"/>
    </location>
</feature>
<dbReference type="GO" id="GO:0005634">
    <property type="term" value="C:nucleus"/>
    <property type="evidence" value="ECO:0007669"/>
    <property type="project" value="InterPro"/>
</dbReference>
<proteinExistence type="inferred from homology"/>
<reference evidence="5 6" key="1">
    <citation type="journal article" date="2016" name="Genome Biol. Evol.">
        <title>Gene Family Evolution Reflects Adaptation to Soil Environmental Stressors in the Genome of the Collembolan Orchesella cincta.</title>
        <authorList>
            <person name="Faddeeva-Vakhrusheva A."/>
            <person name="Derks M.F."/>
            <person name="Anvar S.Y."/>
            <person name="Agamennone V."/>
            <person name="Suring W."/>
            <person name="Smit S."/>
            <person name="van Straalen N.M."/>
            <person name="Roelofs D."/>
        </authorList>
    </citation>
    <scope>NUCLEOTIDE SEQUENCE [LARGE SCALE GENOMIC DNA]</scope>
    <source>
        <tissue evidence="5">Mixed pool</tissue>
    </source>
</reference>
<sequence>MNSSAFLSVPIFYQGVKMSKFQGPSPRKMMRREVEEIPSDSDSDDGLVDSDDGLDKETRDAIFELDKFQAEIADLDNKAAKEILEIEEKYNETRKPIYAKREVAIGKVPTFWSKVIMNHPHLNMIIDDEEEDVLSFLVKVEIQEEDNVEDGFCIKMGFNDNPYFENRELVKVFQLGGSLLDGFVEPTTSSTVIKWKEGKGQDLQKKLEEIIQKRKGEMTSFFDWFTGDKNPDDDQVADAFKDDLWPNPLIYFLHQGGMEEVEEEGEEEEVEEEEEDDSDGISNLGRNESVEEEKE</sequence>
<name>A0A1D2MHW1_ORCCI</name>
<comment type="similarity">
    <text evidence="1 2">Belongs to the nucleosome assembly protein (NAP) family.</text>
</comment>
<keyword evidence="3" id="KW-0175">Coiled coil</keyword>
<dbReference type="SUPFAM" id="SSF143113">
    <property type="entry name" value="NAP-like"/>
    <property type="match status" value="1"/>
</dbReference>
<dbReference type="STRING" id="48709.A0A1D2MHW1"/>
<comment type="caution">
    <text evidence="5">The sequence shown here is derived from an EMBL/GenBank/DDBJ whole genome shotgun (WGS) entry which is preliminary data.</text>
</comment>
<dbReference type="GO" id="GO:0006334">
    <property type="term" value="P:nucleosome assembly"/>
    <property type="evidence" value="ECO:0007669"/>
    <property type="project" value="InterPro"/>
</dbReference>
<evidence type="ECO:0000256" key="3">
    <source>
        <dbReference type="SAM" id="Coils"/>
    </source>
</evidence>
<dbReference type="Gene3D" id="1.20.5.1500">
    <property type="match status" value="1"/>
</dbReference>
<dbReference type="Gene3D" id="3.30.1120.90">
    <property type="entry name" value="Nucleosome assembly protein"/>
    <property type="match status" value="1"/>
</dbReference>
<dbReference type="Proteomes" id="UP000094527">
    <property type="component" value="Unassembled WGS sequence"/>
</dbReference>
<dbReference type="InterPro" id="IPR037231">
    <property type="entry name" value="NAP-like_sf"/>
</dbReference>
<evidence type="ECO:0000256" key="2">
    <source>
        <dbReference type="RuleBase" id="RU003876"/>
    </source>
</evidence>
<evidence type="ECO:0000256" key="1">
    <source>
        <dbReference type="ARBA" id="ARBA00009947"/>
    </source>
</evidence>
<protein>
    <submittedName>
        <fullName evidence="5">Protein SET</fullName>
    </submittedName>
</protein>
<dbReference type="Pfam" id="PF00956">
    <property type="entry name" value="NAP"/>
    <property type="match status" value="1"/>
</dbReference>
<accession>A0A1D2MHW1</accession>
<dbReference type="InterPro" id="IPR002164">
    <property type="entry name" value="NAP_family"/>
</dbReference>
<feature type="compositionally biased region" description="Acidic residues" evidence="4">
    <location>
        <begin position="36"/>
        <end position="52"/>
    </location>
</feature>
<dbReference type="EMBL" id="LJIJ01001193">
    <property type="protein sequence ID" value="ODM92598.1"/>
    <property type="molecule type" value="Genomic_DNA"/>
</dbReference>
<dbReference type="AlphaFoldDB" id="A0A1D2MHW1"/>